<evidence type="ECO:0000313" key="6">
    <source>
        <dbReference type="Proteomes" id="UP000807716"/>
    </source>
</evidence>
<protein>
    <recommendedName>
        <fullName evidence="7">DUF3844 domain-containing protein</fullName>
    </recommendedName>
</protein>
<evidence type="ECO:0000313" key="5">
    <source>
        <dbReference type="EMBL" id="KAG0261000.1"/>
    </source>
</evidence>
<dbReference type="EMBL" id="JAAAJB010000230">
    <property type="protein sequence ID" value="KAG0261000.1"/>
    <property type="molecule type" value="Genomic_DNA"/>
</dbReference>
<evidence type="ECO:0000256" key="1">
    <source>
        <dbReference type="SAM" id="Phobius"/>
    </source>
</evidence>
<dbReference type="PANTHER" id="PTHR36853:SF1">
    <property type="entry name" value="DUF3844 DOMAIN-CONTAINING PROTEIN"/>
    <property type="match status" value="1"/>
</dbReference>
<dbReference type="InterPro" id="IPR053065">
    <property type="entry name" value="Archenteron_Induction-Rel"/>
</dbReference>
<dbReference type="AlphaFoldDB" id="A0A9P6Q5A7"/>
<dbReference type="Pfam" id="PF25294">
    <property type="entry name" value="RENR_N"/>
    <property type="match status" value="1"/>
</dbReference>
<keyword evidence="1" id="KW-0472">Membrane</keyword>
<reference evidence="5" key="1">
    <citation type="journal article" date="2020" name="Fungal Divers.">
        <title>Resolving the Mortierellaceae phylogeny through synthesis of multi-gene phylogenetics and phylogenomics.</title>
        <authorList>
            <person name="Vandepol N."/>
            <person name="Liber J."/>
            <person name="Desiro A."/>
            <person name="Na H."/>
            <person name="Kennedy M."/>
            <person name="Barry K."/>
            <person name="Grigoriev I.V."/>
            <person name="Miller A.N."/>
            <person name="O'Donnell K."/>
            <person name="Stajich J.E."/>
            <person name="Bonito G."/>
        </authorList>
    </citation>
    <scope>NUCLEOTIDE SEQUENCE</scope>
    <source>
        <strain evidence="5">BC1065</strain>
    </source>
</reference>
<keyword evidence="2" id="KW-0732">Signal</keyword>
<feature type="transmembrane region" description="Helical" evidence="1">
    <location>
        <begin position="375"/>
        <end position="395"/>
    </location>
</feature>
<dbReference type="Pfam" id="PF12955">
    <property type="entry name" value="Vps3844_C"/>
    <property type="match status" value="1"/>
</dbReference>
<evidence type="ECO:0000259" key="4">
    <source>
        <dbReference type="Pfam" id="PF25294"/>
    </source>
</evidence>
<feature type="chain" id="PRO_5040489557" description="DUF3844 domain-containing protein" evidence="2">
    <location>
        <begin position="22"/>
        <end position="417"/>
    </location>
</feature>
<organism evidence="5 6">
    <name type="scientific">Actinomortierella ambigua</name>
    <dbReference type="NCBI Taxonomy" id="1343610"/>
    <lineage>
        <taxon>Eukaryota</taxon>
        <taxon>Fungi</taxon>
        <taxon>Fungi incertae sedis</taxon>
        <taxon>Mucoromycota</taxon>
        <taxon>Mortierellomycotina</taxon>
        <taxon>Mortierellomycetes</taxon>
        <taxon>Mortierellales</taxon>
        <taxon>Mortierellaceae</taxon>
        <taxon>Actinomortierella</taxon>
    </lineage>
</organism>
<comment type="caution">
    <text evidence="5">The sequence shown here is derived from an EMBL/GenBank/DDBJ whole genome shotgun (WGS) entry which is preliminary data.</text>
</comment>
<dbReference type="InterPro" id="IPR057318">
    <property type="entry name" value="RENR_N"/>
</dbReference>
<dbReference type="OrthoDB" id="5583277at2759"/>
<evidence type="ECO:0008006" key="7">
    <source>
        <dbReference type="Google" id="ProtNLM"/>
    </source>
</evidence>
<proteinExistence type="predicted"/>
<keyword evidence="1" id="KW-1133">Transmembrane helix</keyword>
<evidence type="ECO:0000259" key="3">
    <source>
        <dbReference type="Pfam" id="PF12955"/>
    </source>
</evidence>
<dbReference type="PANTHER" id="PTHR36853">
    <property type="entry name" value="EXPRESSED PROTEIN"/>
    <property type="match status" value="1"/>
</dbReference>
<keyword evidence="1" id="KW-0812">Transmembrane</keyword>
<sequence>MKLFSLSVAAVLLTFSATAKAALVDSPTVYFFSNANNANNHDNNNNKPLRSLNGQEARMAFSHLLSLDAWDRSFGLVEDTEAIDFHGALQHVFGAMGLHRKNLLATGGSHLMMIIDGIKDTDDVMPSYNPVFTIDSKSSVHDMATELQARVPVNDRFIFNTHKASLSGDALTNEHYLAKLHADIDLTVFDLTKKADALFLEEAVSLSSYIEKYAKAQVKDETSDFVYIDIAGLAALEAEHGIDSVQYKQAVKILKEFIQKELLPDFAQVHEEWSATILLNSPSAPAAILGGVDAYERSTRHLYQKRQAPLAGSASSCFATQQDCETSTSSCSQGRGTCVLSNAANCYHCQCANVNGTQYSGASCEKIDISVQFHLFFWLIFGLVTLVGVSIALIVQMGSHSQGGVPVGPTRAQLKRD</sequence>
<name>A0A9P6Q5A7_9FUNG</name>
<accession>A0A9P6Q5A7</accession>
<feature type="domain" description="Vacuolar sorting protein Vps3844 C-terminal" evidence="3">
    <location>
        <begin position="317"/>
        <end position="402"/>
    </location>
</feature>
<dbReference type="InterPro" id="IPR024382">
    <property type="entry name" value="Vps3844_C"/>
</dbReference>
<keyword evidence="6" id="KW-1185">Reference proteome</keyword>
<dbReference type="GO" id="GO:0005783">
    <property type="term" value="C:endoplasmic reticulum"/>
    <property type="evidence" value="ECO:0007669"/>
    <property type="project" value="TreeGrafter"/>
</dbReference>
<feature type="signal peptide" evidence="2">
    <location>
        <begin position="1"/>
        <end position="21"/>
    </location>
</feature>
<dbReference type="Proteomes" id="UP000807716">
    <property type="component" value="Unassembled WGS sequence"/>
</dbReference>
<evidence type="ECO:0000256" key="2">
    <source>
        <dbReference type="SAM" id="SignalP"/>
    </source>
</evidence>
<gene>
    <name evidence="5" type="ORF">DFQ27_003217</name>
</gene>
<feature type="domain" description="Renin receptor N-terminal" evidence="4">
    <location>
        <begin position="181"/>
        <end position="268"/>
    </location>
</feature>